<name>A0A0N4ZM53_PARTI</name>
<keyword evidence="1" id="KW-0472">Membrane</keyword>
<dbReference type="WBParaSite" id="PTRK_0000961250.1">
    <property type="protein sequence ID" value="PTRK_0000961250.1"/>
    <property type="gene ID" value="PTRK_0000961250"/>
</dbReference>
<proteinExistence type="predicted"/>
<sequence length="148" mass="16832">MLIFFNRKVSTLENIFIALLTLLPSFVGFINSAFISKYVYKDYVYGIKNWFSSVIFEYMDVLPQIASSVMCLIFNIAILIKIQISKKNAHHRVVKNDSDVALTINLLFHALCPLILLVYINSIGLIGLALDPITNKKTIYFQILALLI</sequence>
<feature type="transmembrane region" description="Helical" evidence="1">
    <location>
        <begin position="100"/>
        <end position="120"/>
    </location>
</feature>
<keyword evidence="2" id="KW-1185">Reference proteome</keyword>
<keyword evidence="1" id="KW-0812">Transmembrane</keyword>
<reference evidence="3" key="1">
    <citation type="submission" date="2017-02" db="UniProtKB">
        <authorList>
            <consortium name="WormBaseParasite"/>
        </authorList>
    </citation>
    <scope>IDENTIFICATION</scope>
</reference>
<dbReference type="Proteomes" id="UP000038045">
    <property type="component" value="Unplaced"/>
</dbReference>
<feature type="transmembrane region" description="Helical" evidence="1">
    <location>
        <begin position="12"/>
        <end position="35"/>
    </location>
</feature>
<dbReference type="AlphaFoldDB" id="A0A0N4ZM53"/>
<keyword evidence="1" id="KW-1133">Transmembrane helix</keyword>
<evidence type="ECO:0000313" key="3">
    <source>
        <dbReference type="WBParaSite" id="PTRK_0000961250.1"/>
    </source>
</evidence>
<evidence type="ECO:0000313" key="2">
    <source>
        <dbReference type="Proteomes" id="UP000038045"/>
    </source>
</evidence>
<protein>
    <submittedName>
        <fullName evidence="3">G_PROTEIN_RECEP_F1_2 domain-containing protein</fullName>
    </submittedName>
</protein>
<organism evidence="2 3">
    <name type="scientific">Parastrongyloides trichosuri</name>
    <name type="common">Possum-specific nematode worm</name>
    <dbReference type="NCBI Taxonomy" id="131310"/>
    <lineage>
        <taxon>Eukaryota</taxon>
        <taxon>Metazoa</taxon>
        <taxon>Ecdysozoa</taxon>
        <taxon>Nematoda</taxon>
        <taxon>Chromadorea</taxon>
        <taxon>Rhabditida</taxon>
        <taxon>Tylenchina</taxon>
        <taxon>Panagrolaimomorpha</taxon>
        <taxon>Strongyloidoidea</taxon>
        <taxon>Strongyloididae</taxon>
        <taxon>Parastrongyloides</taxon>
    </lineage>
</organism>
<feature type="transmembrane region" description="Helical" evidence="1">
    <location>
        <begin position="61"/>
        <end position="80"/>
    </location>
</feature>
<accession>A0A0N4ZM53</accession>
<evidence type="ECO:0000256" key="1">
    <source>
        <dbReference type="SAM" id="Phobius"/>
    </source>
</evidence>